<accession>I4BA75</accession>
<proteinExistence type="predicted"/>
<dbReference type="AlphaFoldDB" id="I4BA75"/>
<name>I4BA75_TURPD</name>
<sequence length="59" mass="6707">MKKFAKKNLNTYTHISSNRQTPSDMYPIVILLAVLTLFAKPEPEIELNAIVLYGCLRPT</sequence>
<dbReference type="HOGENOM" id="CLU_2959536_0_0_12"/>
<dbReference type="STRING" id="869212.Turpa_3547"/>
<dbReference type="Proteomes" id="UP000006048">
    <property type="component" value="Chromosome"/>
</dbReference>
<protein>
    <submittedName>
        <fullName evidence="1">Uncharacterized protein</fullName>
    </submittedName>
</protein>
<dbReference type="EMBL" id="CP002959">
    <property type="protein sequence ID" value="AFM14182.1"/>
    <property type="molecule type" value="Genomic_DNA"/>
</dbReference>
<dbReference type="KEGG" id="tpx:Turpa_3547"/>
<evidence type="ECO:0000313" key="1">
    <source>
        <dbReference type="EMBL" id="AFM14182.1"/>
    </source>
</evidence>
<evidence type="ECO:0000313" key="2">
    <source>
        <dbReference type="Proteomes" id="UP000006048"/>
    </source>
</evidence>
<gene>
    <name evidence="1" type="ordered locus">Turpa_3547</name>
</gene>
<keyword evidence="2" id="KW-1185">Reference proteome</keyword>
<reference evidence="1 2" key="1">
    <citation type="submission" date="2012-06" db="EMBL/GenBank/DDBJ databases">
        <title>The complete chromosome of genome of Turneriella parva DSM 21527.</title>
        <authorList>
            <consortium name="US DOE Joint Genome Institute (JGI-PGF)"/>
            <person name="Lucas S."/>
            <person name="Han J."/>
            <person name="Lapidus A."/>
            <person name="Bruce D."/>
            <person name="Goodwin L."/>
            <person name="Pitluck S."/>
            <person name="Peters L."/>
            <person name="Kyrpides N."/>
            <person name="Mavromatis K."/>
            <person name="Ivanova N."/>
            <person name="Mikhailova N."/>
            <person name="Chertkov O."/>
            <person name="Detter J.C."/>
            <person name="Tapia R."/>
            <person name="Han C."/>
            <person name="Land M."/>
            <person name="Hauser L."/>
            <person name="Markowitz V."/>
            <person name="Cheng J.-F."/>
            <person name="Hugenholtz P."/>
            <person name="Woyke T."/>
            <person name="Wu D."/>
            <person name="Gronow S."/>
            <person name="Wellnitz S."/>
            <person name="Brambilla E."/>
            <person name="Klenk H.-P."/>
            <person name="Eisen J.A."/>
        </authorList>
    </citation>
    <scope>NUCLEOTIDE SEQUENCE [LARGE SCALE GENOMIC DNA]</scope>
    <source>
        <strain evidence="2">ATCC BAA-1111 / DSM 21527 / NCTC 11395 / H</strain>
    </source>
</reference>
<organism evidence="1 2">
    <name type="scientific">Turneriella parva (strain ATCC BAA-1111 / DSM 21527 / NCTC 11395 / H)</name>
    <name type="common">Leptospira parva</name>
    <dbReference type="NCBI Taxonomy" id="869212"/>
    <lineage>
        <taxon>Bacteria</taxon>
        <taxon>Pseudomonadati</taxon>
        <taxon>Spirochaetota</taxon>
        <taxon>Spirochaetia</taxon>
        <taxon>Leptospirales</taxon>
        <taxon>Leptospiraceae</taxon>
        <taxon>Turneriella</taxon>
    </lineage>
</organism>